<proteinExistence type="inferred from homology"/>
<evidence type="ECO:0000313" key="13">
    <source>
        <dbReference type="EMBL" id="VYT24217.1"/>
    </source>
</evidence>
<dbReference type="Gene3D" id="3.30.465.10">
    <property type="match status" value="1"/>
</dbReference>
<dbReference type="AlphaFoldDB" id="A0A6N2V3P8"/>
<dbReference type="FunFam" id="3.10.580.10:FF:000002">
    <property type="entry name" value="Magnesium/cobalt efflux protein CorC"/>
    <property type="match status" value="1"/>
</dbReference>
<dbReference type="PROSITE" id="PS51846">
    <property type="entry name" value="CNNM"/>
    <property type="match status" value="1"/>
</dbReference>
<comment type="subcellular location">
    <subcellularLocation>
        <location evidence="1">Membrane</location>
        <topology evidence="1">Multi-pass membrane protein</topology>
    </subcellularLocation>
</comment>
<evidence type="ECO:0000256" key="9">
    <source>
        <dbReference type="PROSITE-ProRule" id="PRU01193"/>
    </source>
</evidence>
<evidence type="ECO:0000259" key="11">
    <source>
        <dbReference type="PROSITE" id="PS51371"/>
    </source>
</evidence>
<evidence type="ECO:0000256" key="4">
    <source>
        <dbReference type="ARBA" id="ARBA00022737"/>
    </source>
</evidence>
<evidence type="ECO:0000256" key="8">
    <source>
        <dbReference type="PROSITE-ProRule" id="PRU00703"/>
    </source>
</evidence>
<feature type="transmembrane region" description="Helical" evidence="10">
    <location>
        <begin position="144"/>
        <end position="169"/>
    </location>
</feature>
<dbReference type="EMBL" id="CACRSL010000005">
    <property type="protein sequence ID" value="VYT24217.1"/>
    <property type="molecule type" value="Genomic_DNA"/>
</dbReference>
<feature type="domain" description="CBS" evidence="11">
    <location>
        <begin position="288"/>
        <end position="345"/>
    </location>
</feature>
<feature type="transmembrane region" description="Helical" evidence="10">
    <location>
        <begin position="103"/>
        <end position="123"/>
    </location>
</feature>
<gene>
    <name evidence="13" type="primary">corC_2</name>
    <name evidence="13" type="ORF">AULFYP135_02227</name>
</gene>
<keyword evidence="6 8" id="KW-0129">CBS domain</keyword>
<dbReference type="PROSITE" id="PS51371">
    <property type="entry name" value="CBS"/>
    <property type="match status" value="2"/>
</dbReference>
<dbReference type="InterPro" id="IPR046342">
    <property type="entry name" value="CBS_dom_sf"/>
</dbReference>
<dbReference type="Pfam" id="PF01595">
    <property type="entry name" value="CNNM"/>
    <property type="match status" value="1"/>
</dbReference>
<dbReference type="InterPro" id="IPR002550">
    <property type="entry name" value="CNNM"/>
</dbReference>
<dbReference type="InterPro" id="IPR044751">
    <property type="entry name" value="Ion_transp-like_CBS"/>
</dbReference>
<dbReference type="SUPFAM" id="SSF54631">
    <property type="entry name" value="CBS-domain pair"/>
    <property type="match status" value="1"/>
</dbReference>
<keyword evidence="4" id="KW-0677">Repeat</keyword>
<evidence type="ECO:0000256" key="7">
    <source>
        <dbReference type="ARBA" id="ARBA00023136"/>
    </source>
</evidence>
<reference evidence="13" key="1">
    <citation type="submission" date="2019-11" db="EMBL/GenBank/DDBJ databases">
        <authorList>
            <person name="Feng L."/>
        </authorList>
    </citation>
    <scope>NUCLEOTIDE SEQUENCE</scope>
    <source>
        <strain evidence="13">AundefinedLFYP135</strain>
    </source>
</reference>
<dbReference type="PANTHER" id="PTHR22777">
    <property type="entry name" value="HEMOLYSIN-RELATED"/>
    <property type="match status" value="1"/>
</dbReference>
<sequence length="443" mass="48722">MDPDGTIAPLLLTLFILVAASAFFSMCESAMVTLSDSRLKRLVEDGDNRARKLLDKLDHPSRFLATVQAGVTLCGLFAAGLVCDRFAGVAVNALAGHGIASPWLHPLAVFLITLVLAFVLLVFGKLLPKRLAASRPEKISFSLIGPYGFFAALLLPFVAAAEGFAGLLLRMLGHSPDEEPEEVTEEEIRMMVDVGEEKGVIEQSEKDMINNIFEFDDRSVAAVMTHRTETTAVEATASLEEIVQVAMETGYSRIPVYEDDLDNIIGIIYAKDLLQFIGSEREFNIHNCMRPPLFIPESTRCTELFKELKSRKLQMAVIVDEYGGTYGIVTMEDLLESIVGNIQDEYDNEAEEISVQPDGAVTFDGSVSLDEVERQLGIEFEDDVDSETLSGVLTDKLGRIPKAGEHPQVTIQNTLFTVVEMDGRRISKIRAETLPDDGQDEPV</sequence>
<accession>A0A6N2V3P8</accession>
<dbReference type="GO" id="GO:0050660">
    <property type="term" value="F:flavin adenine dinucleotide binding"/>
    <property type="evidence" value="ECO:0007669"/>
    <property type="project" value="InterPro"/>
</dbReference>
<comment type="similarity">
    <text evidence="2">Belongs to the UPF0053 family.</text>
</comment>
<dbReference type="InterPro" id="IPR016169">
    <property type="entry name" value="FAD-bd_PCMH_sub2"/>
</dbReference>
<feature type="transmembrane region" description="Helical" evidence="10">
    <location>
        <begin position="6"/>
        <end position="32"/>
    </location>
</feature>
<evidence type="ECO:0000256" key="1">
    <source>
        <dbReference type="ARBA" id="ARBA00004141"/>
    </source>
</evidence>
<dbReference type="Pfam" id="PF00571">
    <property type="entry name" value="CBS"/>
    <property type="match status" value="2"/>
</dbReference>
<dbReference type="InterPro" id="IPR000644">
    <property type="entry name" value="CBS_dom"/>
</dbReference>
<name>A0A6N2V3P8_9FIRM</name>
<feature type="transmembrane region" description="Helical" evidence="10">
    <location>
        <begin position="63"/>
        <end position="83"/>
    </location>
</feature>
<dbReference type="PANTHER" id="PTHR22777:SF17">
    <property type="entry name" value="UPF0053 PROTEIN SLL0260"/>
    <property type="match status" value="1"/>
</dbReference>
<dbReference type="SUPFAM" id="SSF56176">
    <property type="entry name" value="FAD-binding/transporter-associated domain-like"/>
    <property type="match status" value="1"/>
</dbReference>
<dbReference type="Pfam" id="PF03471">
    <property type="entry name" value="CorC_HlyC"/>
    <property type="match status" value="1"/>
</dbReference>
<evidence type="ECO:0000256" key="6">
    <source>
        <dbReference type="ARBA" id="ARBA00023122"/>
    </source>
</evidence>
<dbReference type="InterPro" id="IPR036318">
    <property type="entry name" value="FAD-bd_PCMH-like_sf"/>
</dbReference>
<feature type="domain" description="CBS" evidence="11">
    <location>
        <begin position="224"/>
        <end position="283"/>
    </location>
</feature>
<keyword evidence="7 9" id="KW-0472">Membrane</keyword>
<evidence type="ECO:0000259" key="12">
    <source>
        <dbReference type="PROSITE" id="PS51846"/>
    </source>
</evidence>
<dbReference type="GO" id="GO:0005886">
    <property type="term" value="C:plasma membrane"/>
    <property type="evidence" value="ECO:0007669"/>
    <property type="project" value="TreeGrafter"/>
</dbReference>
<dbReference type="CDD" id="cd04590">
    <property type="entry name" value="CBS_pair_CorC_HlyC_assoc"/>
    <property type="match status" value="1"/>
</dbReference>
<evidence type="ECO:0000256" key="3">
    <source>
        <dbReference type="ARBA" id="ARBA00022692"/>
    </source>
</evidence>
<dbReference type="InterPro" id="IPR005170">
    <property type="entry name" value="Transptr-assoc_dom"/>
</dbReference>
<keyword evidence="3 9" id="KW-0812">Transmembrane</keyword>
<feature type="domain" description="CNNM transmembrane" evidence="12">
    <location>
        <begin position="3"/>
        <end position="205"/>
    </location>
</feature>
<keyword evidence="5 9" id="KW-1133">Transmembrane helix</keyword>
<dbReference type="SMART" id="SM00116">
    <property type="entry name" value="CBS"/>
    <property type="match status" value="2"/>
</dbReference>
<dbReference type="Gene3D" id="3.10.580.10">
    <property type="entry name" value="CBS-domain"/>
    <property type="match status" value="1"/>
</dbReference>
<protein>
    <submittedName>
        <fullName evidence="13">Magnesium and cobalt efflux protein CorC</fullName>
    </submittedName>
</protein>
<evidence type="ECO:0000256" key="2">
    <source>
        <dbReference type="ARBA" id="ARBA00006337"/>
    </source>
</evidence>
<organism evidence="13">
    <name type="scientific">uncultured Anaerotruncus sp</name>
    <dbReference type="NCBI Taxonomy" id="905011"/>
    <lineage>
        <taxon>Bacteria</taxon>
        <taxon>Bacillati</taxon>
        <taxon>Bacillota</taxon>
        <taxon>Clostridia</taxon>
        <taxon>Eubacteriales</taxon>
        <taxon>Oscillospiraceae</taxon>
        <taxon>Anaerotruncus</taxon>
        <taxon>environmental samples</taxon>
    </lineage>
</organism>
<evidence type="ECO:0000256" key="5">
    <source>
        <dbReference type="ARBA" id="ARBA00022989"/>
    </source>
</evidence>
<dbReference type="SMART" id="SM01091">
    <property type="entry name" value="CorC_HlyC"/>
    <property type="match status" value="1"/>
</dbReference>
<evidence type="ECO:0000256" key="10">
    <source>
        <dbReference type="SAM" id="Phobius"/>
    </source>
</evidence>